<dbReference type="AlphaFoldDB" id="A0A371AQX0"/>
<dbReference type="Proteomes" id="UP000255036">
    <property type="component" value="Unassembled WGS sequence"/>
</dbReference>
<keyword evidence="6" id="KW-1185">Reference proteome</keyword>
<accession>A0A371AQX0</accession>
<feature type="domain" description="HPr" evidence="4">
    <location>
        <begin position="1"/>
        <end position="85"/>
    </location>
</feature>
<dbReference type="GO" id="GO:0009401">
    <property type="term" value="P:phosphoenolpyruvate-dependent sugar phosphotransferase system"/>
    <property type="evidence" value="ECO:0007669"/>
    <property type="project" value="UniProtKB-KW"/>
</dbReference>
<dbReference type="OrthoDB" id="9809047at2"/>
<proteinExistence type="predicted"/>
<keyword evidence="3" id="KW-0598">Phosphotransferase system</keyword>
<dbReference type="RefSeq" id="WP_115483146.1">
    <property type="nucleotide sequence ID" value="NZ_QRCT01000050.1"/>
</dbReference>
<dbReference type="InterPro" id="IPR050399">
    <property type="entry name" value="HPr"/>
</dbReference>
<dbReference type="CDD" id="cd00367">
    <property type="entry name" value="PTS-HPr_like"/>
    <property type="match status" value="1"/>
</dbReference>
<gene>
    <name evidence="5" type="ORF">DWV06_15735</name>
</gene>
<protein>
    <submittedName>
        <fullName evidence="5">HPr family phosphocarrier protein</fullName>
    </submittedName>
</protein>
<dbReference type="PROSITE" id="PS51350">
    <property type="entry name" value="PTS_HPR_DOM"/>
    <property type="match status" value="1"/>
</dbReference>
<dbReference type="Gene3D" id="3.30.1340.10">
    <property type="entry name" value="HPr-like"/>
    <property type="match status" value="1"/>
</dbReference>
<comment type="caution">
    <text evidence="5">The sequence shown here is derived from an EMBL/GenBank/DDBJ whole genome shotgun (WGS) entry which is preliminary data.</text>
</comment>
<dbReference type="SUPFAM" id="SSF55594">
    <property type="entry name" value="HPr-like"/>
    <property type="match status" value="1"/>
</dbReference>
<name>A0A371AQX0_9FIRM</name>
<organism evidence="5 6">
    <name type="scientific">Anaerosacchariphilus polymeriproducens</name>
    <dbReference type="NCBI Taxonomy" id="1812858"/>
    <lineage>
        <taxon>Bacteria</taxon>
        <taxon>Bacillati</taxon>
        <taxon>Bacillota</taxon>
        <taxon>Clostridia</taxon>
        <taxon>Lachnospirales</taxon>
        <taxon>Lachnospiraceae</taxon>
        <taxon>Anaerosacchariphilus</taxon>
    </lineage>
</organism>
<evidence type="ECO:0000313" key="5">
    <source>
        <dbReference type="EMBL" id="RDU21983.1"/>
    </source>
</evidence>
<evidence type="ECO:0000256" key="1">
    <source>
        <dbReference type="ARBA" id="ARBA00004496"/>
    </source>
</evidence>
<keyword evidence="2" id="KW-0963">Cytoplasm</keyword>
<dbReference type="Pfam" id="PF00381">
    <property type="entry name" value="PTS-HPr"/>
    <property type="match status" value="1"/>
</dbReference>
<dbReference type="GO" id="GO:0005737">
    <property type="term" value="C:cytoplasm"/>
    <property type="evidence" value="ECO:0007669"/>
    <property type="project" value="UniProtKB-SubCell"/>
</dbReference>
<dbReference type="InterPro" id="IPR000032">
    <property type="entry name" value="HPr-like"/>
</dbReference>
<dbReference type="PRINTS" id="PR00107">
    <property type="entry name" value="PHOSPHOCPHPR"/>
</dbReference>
<dbReference type="NCBIfam" id="TIGR01003">
    <property type="entry name" value="PTS_HPr_family"/>
    <property type="match status" value="1"/>
</dbReference>
<evidence type="ECO:0000313" key="6">
    <source>
        <dbReference type="Proteomes" id="UP000255036"/>
    </source>
</evidence>
<comment type="subcellular location">
    <subcellularLocation>
        <location evidence="1">Cytoplasm</location>
    </subcellularLocation>
</comment>
<dbReference type="EMBL" id="QRCT01000050">
    <property type="protein sequence ID" value="RDU21983.1"/>
    <property type="molecule type" value="Genomic_DNA"/>
</dbReference>
<evidence type="ECO:0000256" key="3">
    <source>
        <dbReference type="ARBA" id="ARBA00022683"/>
    </source>
</evidence>
<dbReference type="PANTHER" id="PTHR33705">
    <property type="entry name" value="PHOSPHOCARRIER PROTEIN HPR"/>
    <property type="match status" value="1"/>
</dbReference>
<evidence type="ECO:0000259" key="4">
    <source>
        <dbReference type="PROSITE" id="PS51350"/>
    </source>
</evidence>
<dbReference type="InterPro" id="IPR035895">
    <property type="entry name" value="HPr-like_sf"/>
</dbReference>
<dbReference type="PANTHER" id="PTHR33705:SF2">
    <property type="entry name" value="PHOSPHOCARRIER PROTEIN NPR"/>
    <property type="match status" value="1"/>
</dbReference>
<reference evidence="5 6" key="1">
    <citation type="submission" date="2018-07" db="EMBL/GenBank/DDBJ databases">
        <title>Anaerosacharophilus polymeroproducens gen. nov. sp. nov., an anaerobic bacterium isolated from salt field.</title>
        <authorList>
            <person name="Kim W."/>
            <person name="Yang S.-H."/>
            <person name="Oh J."/>
            <person name="Lee J.-H."/>
            <person name="Kwon K.K."/>
        </authorList>
    </citation>
    <scope>NUCLEOTIDE SEQUENCE [LARGE SCALE GENOMIC DNA]</scope>
    <source>
        <strain evidence="5 6">MCWD5</strain>
    </source>
</reference>
<sequence length="85" mass="9321">MKSFNYVITDEVGIHARPAGTLVKEAKNYKSKATISANGKNADLTRLMSIMSLGVKQGTEVTILVEGEDEEEAAEKLEAFFKENL</sequence>
<evidence type="ECO:0000256" key="2">
    <source>
        <dbReference type="ARBA" id="ARBA00022490"/>
    </source>
</evidence>